<comment type="subcellular location">
    <subcellularLocation>
        <location evidence="1">Nucleus</location>
    </subcellularLocation>
</comment>
<dbReference type="EMBL" id="NCKU01002602">
    <property type="protein sequence ID" value="RWS09239.1"/>
    <property type="molecule type" value="Genomic_DNA"/>
</dbReference>
<evidence type="ECO:0000256" key="4">
    <source>
        <dbReference type="ARBA" id="ARBA00023242"/>
    </source>
</evidence>
<organism evidence="9 10">
    <name type="scientific">Dinothrombium tinctorium</name>
    <dbReference type="NCBI Taxonomy" id="1965070"/>
    <lineage>
        <taxon>Eukaryota</taxon>
        <taxon>Metazoa</taxon>
        <taxon>Ecdysozoa</taxon>
        <taxon>Arthropoda</taxon>
        <taxon>Chelicerata</taxon>
        <taxon>Arachnida</taxon>
        <taxon>Acari</taxon>
        <taxon>Acariformes</taxon>
        <taxon>Trombidiformes</taxon>
        <taxon>Prostigmata</taxon>
        <taxon>Anystina</taxon>
        <taxon>Parasitengona</taxon>
        <taxon>Trombidioidea</taxon>
        <taxon>Trombidiidae</taxon>
        <taxon>Dinothrombium</taxon>
    </lineage>
</organism>
<dbReference type="Gene3D" id="1.25.40.450">
    <property type="entry name" value="Nucleoporin, helical domain, N-terminal subdomain"/>
    <property type="match status" value="1"/>
</dbReference>
<dbReference type="Pfam" id="PF08801">
    <property type="entry name" value="Nucleoporin_N"/>
    <property type="match status" value="1"/>
</dbReference>
<dbReference type="PANTHER" id="PTHR10350:SF6">
    <property type="entry name" value="NUCLEAR PORE COMPLEX PROTEIN NUP155"/>
    <property type="match status" value="1"/>
</dbReference>
<accession>A0A3S3PD15</accession>
<dbReference type="PANTHER" id="PTHR10350">
    <property type="entry name" value="NUCLEAR PORE COMPLEX PROTEIN NUP155"/>
    <property type="match status" value="1"/>
</dbReference>
<dbReference type="Gene3D" id="1.25.40.440">
    <property type="entry name" value="Nucleoporin, helical domain, central subdomain"/>
    <property type="match status" value="1"/>
</dbReference>
<dbReference type="STRING" id="1965070.A0A3S3PD15"/>
<reference evidence="9" key="2">
    <citation type="submission" date="2018-11" db="EMBL/GenBank/DDBJ databases">
        <title>Trombidioid mite genomics.</title>
        <authorList>
            <person name="Dong X."/>
        </authorList>
    </citation>
    <scope>NUCLEOTIDE SEQUENCE</scope>
    <source>
        <strain evidence="9">UoL-WK</strain>
    </source>
</reference>
<feature type="domain" description="Nucleoporin Nup133/Nup155-like N-terminal" evidence="7">
    <location>
        <begin position="90"/>
        <end position="514"/>
    </location>
</feature>
<dbReference type="InterPro" id="IPR014908">
    <property type="entry name" value="Nucleoporin_Nup133/Nup155_N"/>
</dbReference>
<evidence type="ECO:0000313" key="8">
    <source>
        <dbReference type="EMBL" id="RWS09239.1"/>
    </source>
</evidence>
<evidence type="ECO:0000259" key="6">
    <source>
        <dbReference type="Pfam" id="PF03177"/>
    </source>
</evidence>
<dbReference type="GO" id="GO:0017056">
    <property type="term" value="F:structural constituent of nuclear pore"/>
    <property type="evidence" value="ECO:0007669"/>
    <property type="project" value="InterPro"/>
</dbReference>
<dbReference type="GO" id="GO:0036228">
    <property type="term" value="P:protein localization to nuclear inner membrane"/>
    <property type="evidence" value="ECO:0007669"/>
    <property type="project" value="TreeGrafter"/>
</dbReference>
<dbReference type="Proteomes" id="UP000285301">
    <property type="component" value="Unassembled WGS sequence"/>
</dbReference>
<sequence length="1372" mass="154992">MAIGVDGHTASMFSPSNRTMATNATAAMVPTTAALENSSLLVDRFLQSDSNFHHLHDLLKATAGYPTISGLQEIDYPNLSDYQSTFRSLSQLNIVSTIPLPPAVTEQLSYMQQNCEMGLLPEIGRAWLTVDSNIYLWAYDNATDIAYYDGLTETIFAVGLIKPKPGVFKDHIKYILCLTTTVEILLLGVTFTDSSEDINDLVILPEPISSLASDNIILNVIASTEKGRIFLGGKDGCLYEITYQTADGWFSRKCKKINHSSSALSFLIPSFFTFGEEDPIVQIEIDNSRHILYTRSEKGTIEVFDLGEDGNSIYKVAAKSLNSIVQQASYVARTIDANNFKPIVHLSAIEESESLYINLIAVTENGIRLYFSTTNMTRPDARPTFLNLVHIRLPPGYSASSSVQRINRVHKAHCKRGYSIMVANQTDVKDVLWSLSNDPFAYESQLMELYTVVPLTGKVWKLAEEVKPQLVKQLTAVALGYNNKPIALEPPVIVTEEVEEPRKFIFLSSQGIHIGTKPRPVDHLKQLLIDNQGFDNEAVKGFFKLYKEPQACTIALTLACKTLSPQEKQIGEWATLAFFRYGSEPQLTYQLQPPYSSPSGGAQMSTPVTGAFQPSFTGVASPIEHPKSGSAFTLQTPPNPMEQQQPQEQAIQFSNKHTGLYLYFSRIVRPIWSYHVVKSEIANTVDGPRECLLSSIPAPEVNIYIEKLSNLKEFLERNVQFSPNVDNSYNFSFSQINATPSLNAQAYERNSLNNLLQLISRCLEVLGLWRLLFDHQFHTIAALLATEFQLQLKSLTFRDLIIGGQDICARLASALVQKYIEDFTTTDAISRRLNEACPSIFKQENAIHAKAHEMIVKAKELTSDEDRQIIISEALSLFKRIGARINLKQACDLLESVFAYKEIVELCLHTAAACDEKSLGIYFYKNNEPVDDYPGRVAFQSRMECYKIVLDIYEKLIQISKGLVHQRVITGLSQNQSGREIILSQENAREIAEKILQKAVESNDELMHVAFYDWLCEHQMKEKLLNIKAPFLETYLKRKMTVSPDSTQLMDLLWMYYEKIGHFRAAAHILDKLAEKHGSDIDLFQRLEYLSRAIICMKSCQTHLSKISVETSDLKTSGEFLHELEEKMEVGRIQLQILQSLRSLPDSPLIQFAITTLNSDLLDISQLYENFADRFDLPECQLAIVYSAGHFDPALIETLWEKIIEKEVVNNFGKPLAVQKMMFTNKLKSLAKLYMASERYFPTDFIIRTFECKTQSLGLEADWLIQCLIACGLNISRLLDIYHKLYKSKDYTSSWPRKNVQILKVLVCLISMFCENPSLLHPMERRHFATKCLDVVAGYLLDLQSMSVSDLSVRNIVVDFRNLQSKLDRLSS</sequence>
<dbReference type="Gene3D" id="1.20.120.1880">
    <property type="entry name" value="Nucleoporin, helical C-terminal domain"/>
    <property type="match status" value="1"/>
</dbReference>
<name>A0A3S3PD15_9ACAR</name>
<dbReference type="SUPFAM" id="SSF50978">
    <property type="entry name" value="WD40 repeat-like"/>
    <property type="match status" value="1"/>
</dbReference>
<comment type="caution">
    <text evidence="9">The sequence shown here is derived from an EMBL/GenBank/DDBJ whole genome shotgun (WGS) entry which is preliminary data.</text>
</comment>
<reference evidence="9 10" key="1">
    <citation type="journal article" date="2018" name="Gigascience">
        <title>Genomes of trombidid mites reveal novel predicted allergens and laterally-transferred genes associated with secondary metabolism.</title>
        <authorList>
            <person name="Dong X."/>
            <person name="Chaisiri K."/>
            <person name="Xia D."/>
            <person name="Armstrong S.D."/>
            <person name="Fang Y."/>
            <person name="Donnelly M.J."/>
            <person name="Kadowaki T."/>
            <person name="McGarry J.W."/>
            <person name="Darby A.C."/>
            <person name="Makepeace B.L."/>
        </authorList>
    </citation>
    <scope>NUCLEOTIDE SEQUENCE [LARGE SCALE GENOMIC DNA]</scope>
    <source>
        <strain evidence="9">UoL-WK</strain>
    </source>
</reference>
<proteinExistence type="inferred from homology"/>
<keyword evidence="10" id="KW-1185">Reference proteome</keyword>
<dbReference type="GO" id="GO:0000972">
    <property type="term" value="P:transcription-dependent tethering of RNA polymerase II gene DNA at nuclear periphery"/>
    <property type="evidence" value="ECO:0007669"/>
    <property type="project" value="TreeGrafter"/>
</dbReference>
<keyword evidence="4" id="KW-0539">Nucleus</keyword>
<dbReference type="Gene3D" id="1.20.58.1780">
    <property type="match status" value="1"/>
</dbReference>
<evidence type="ECO:0000259" key="7">
    <source>
        <dbReference type="Pfam" id="PF08801"/>
    </source>
</evidence>
<dbReference type="InterPro" id="IPR004870">
    <property type="entry name" value="Nucleoporin_Nup155"/>
</dbReference>
<gene>
    <name evidence="9" type="ORF">B4U79_01435</name>
    <name evidence="8" type="ORF">B4U79_02566</name>
</gene>
<evidence type="ECO:0000256" key="2">
    <source>
        <dbReference type="ARBA" id="ARBA00007373"/>
    </source>
</evidence>
<evidence type="ECO:0000256" key="5">
    <source>
        <dbReference type="SAM" id="MobiDB-lite"/>
    </source>
</evidence>
<evidence type="ECO:0000313" key="9">
    <source>
        <dbReference type="EMBL" id="RWS09981.1"/>
    </source>
</evidence>
<dbReference type="OrthoDB" id="338970at2759"/>
<feature type="region of interest" description="Disordered" evidence="5">
    <location>
        <begin position="627"/>
        <end position="647"/>
    </location>
</feature>
<comment type="similarity">
    <text evidence="2">Belongs to the non-repetitive/WGA-negative nucleoporin family.</text>
</comment>
<evidence type="ECO:0000256" key="1">
    <source>
        <dbReference type="ARBA" id="ARBA00004123"/>
    </source>
</evidence>
<evidence type="ECO:0000313" key="10">
    <source>
        <dbReference type="Proteomes" id="UP000285301"/>
    </source>
</evidence>
<dbReference type="GO" id="GO:0044611">
    <property type="term" value="C:nuclear pore inner ring"/>
    <property type="evidence" value="ECO:0007669"/>
    <property type="project" value="TreeGrafter"/>
</dbReference>
<dbReference type="InterPro" id="IPR042537">
    <property type="entry name" value="Nucleoporin_Nup155_C_2"/>
</dbReference>
<protein>
    <submittedName>
        <fullName evidence="9">Nuclear pore complex protein nup155-like protein</fullName>
    </submittedName>
</protein>
<dbReference type="GO" id="GO:0006405">
    <property type="term" value="P:RNA export from nucleus"/>
    <property type="evidence" value="ECO:0007669"/>
    <property type="project" value="TreeGrafter"/>
</dbReference>
<dbReference type="InterPro" id="IPR036322">
    <property type="entry name" value="WD40_repeat_dom_sf"/>
</dbReference>
<dbReference type="GO" id="GO:0006606">
    <property type="term" value="P:protein import into nucleus"/>
    <property type="evidence" value="ECO:0007669"/>
    <property type="project" value="TreeGrafter"/>
</dbReference>
<dbReference type="InterPro" id="IPR007187">
    <property type="entry name" value="Nucleoporin_Nup133/Nup155_C"/>
</dbReference>
<dbReference type="FunFam" id="1.25.40.440:FF:000001">
    <property type="entry name" value="Nuclear pore complex subunit"/>
    <property type="match status" value="1"/>
</dbReference>
<evidence type="ECO:0000256" key="3">
    <source>
        <dbReference type="ARBA" id="ARBA00022448"/>
    </source>
</evidence>
<keyword evidence="3" id="KW-0813">Transport</keyword>
<dbReference type="InterPro" id="IPR042533">
    <property type="entry name" value="Nucleoporin_Nup155_C_1"/>
</dbReference>
<dbReference type="Pfam" id="PF03177">
    <property type="entry name" value="Nucleoporin_C"/>
    <property type="match status" value="1"/>
</dbReference>
<feature type="domain" description="Nucleoporin Nup133/Nup155-like C-terminal" evidence="6">
    <location>
        <begin position="654"/>
        <end position="1344"/>
    </location>
</feature>
<dbReference type="InterPro" id="IPR042538">
    <property type="entry name" value="Nucleoporin_Nup155_C_3"/>
</dbReference>
<dbReference type="EMBL" id="NCKU01002264">
    <property type="protein sequence ID" value="RWS09981.1"/>
    <property type="molecule type" value="Genomic_DNA"/>
</dbReference>